<dbReference type="Proteomes" id="UP000729701">
    <property type="component" value="Unassembled WGS sequence"/>
</dbReference>
<name>A0A951QQ14_9CYAN</name>
<reference evidence="1" key="2">
    <citation type="journal article" date="2022" name="Microbiol. Resour. Announc.">
        <title>Metagenome Sequencing to Explore Phylogenomics of Terrestrial Cyanobacteria.</title>
        <authorList>
            <person name="Ward R.D."/>
            <person name="Stajich J.E."/>
            <person name="Johansen J.R."/>
            <person name="Huntemann M."/>
            <person name="Clum A."/>
            <person name="Foster B."/>
            <person name="Foster B."/>
            <person name="Roux S."/>
            <person name="Palaniappan K."/>
            <person name="Varghese N."/>
            <person name="Mukherjee S."/>
            <person name="Reddy T.B.K."/>
            <person name="Daum C."/>
            <person name="Copeland A."/>
            <person name="Chen I.A."/>
            <person name="Ivanova N.N."/>
            <person name="Kyrpides N.C."/>
            <person name="Shapiro N."/>
            <person name="Eloe-Fadrosh E.A."/>
            <person name="Pietrasiak N."/>
        </authorList>
    </citation>
    <scope>NUCLEOTIDE SEQUENCE</scope>
    <source>
        <strain evidence="1">GSE-NOS-MK-12-04C</strain>
    </source>
</reference>
<accession>A0A951QQ14</accession>
<proteinExistence type="predicted"/>
<evidence type="ECO:0000313" key="1">
    <source>
        <dbReference type="EMBL" id="MBW4669038.1"/>
    </source>
</evidence>
<sequence length="51" mass="5950">MKAAVEFVTNDIENLISDRLQTEQKILQQRFALLPSDNLGWSDRHESVTKY</sequence>
<reference evidence="1" key="1">
    <citation type="submission" date="2021-05" db="EMBL/GenBank/DDBJ databases">
        <authorList>
            <person name="Pietrasiak N."/>
            <person name="Ward R."/>
            <person name="Stajich J.E."/>
            <person name="Kurbessoian T."/>
        </authorList>
    </citation>
    <scope>NUCLEOTIDE SEQUENCE</scope>
    <source>
        <strain evidence="1">GSE-NOS-MK-12-04C</strain>
    </source>
</reference>
<dbReference type="AlphaFoldDB" id="A0A951QQ14"/>
<dbReference type="EMBL" id="JAHHGZ010000017">
    <property type="protein sequence ID" value="MBW4669038.1"/>
    <property type="molecule type" value="Genomic_DNA"/>
</dbReference>
<comment type="caution">
    <text evidence="1">The sequence shown here is derived from an EMBL/GenBank/DDBJ whole genome shotgun (WGS) entry which is preliminary data.</text>
</comment>
<organism evidence="1 2">
    <name type="scientific">Cyanomargarita calcarea GSE-NOS-MK-12-04C</name>
    <dbReference type="NCBI Taxonomy" id="2839659"/>
    <lineage>
        <taxon>Bacteria</taxon>
        <taxon>Bacillati</taxon>
        <taxon>Cyanobacteriota</taxon>
        <taxon>Cyanophyceae</taxon>
        <taxon>Nostocales</taxon>
        <taxon>Cyanomargaritaceae</taxon>
        <taxon>Cyanomargarita</taxon>
    </lineage>
</organism>
<gene>
    <name evidence="1" type="ORF">KME60_16830</name>
</gene>
<protein>
    <submittedName>
        <fullName evidence="1">Uncharacterized protein</fullName>
    </submittedName>
</protein>
<evidence type="ECO:0000313" key="2">
    <source>
        <dbReference type="Proteomes" id="UP000729701"/>
    </source>
</evidence>